<dbReference type="PANTHER" id="PTHR32278">
    <property type="entry name" value="F-BOX DOMAIN-CONTAINING PROTEIN"/>
    <property type="match status" value="1"/>
</dbReference>
<name>A0A8X7YLR4_POPTO</name>
<sequence length="203" mass="23077">MSEAADPGEVEYDEDTSRWRFKPRGLNITWSATEGYWKMPEKGTDDPAELLQVCWLEINGSTPKPLSKGKSYALSFKISMAEEPFGWKEAPAFMMAKVGKKGIAKWARIKLADVQGDHEMEVPSDKLLQFEVPENAQDTTLYFGFYELWSGGWKGGLRIHEAVVKEMPEKKWQSSSIPFSLHYKSWARKGPKGHSTVNLQMLN</sequence>
<proteinExistence type="predicted"/>
<gene>
    <name evidence="1" type="ORF">POTOM_043441</name>
</gene>
<evidence type="ECO:0000313" key="1">
    <source>
        <dbReference type="EMBL" id="KAG6753374.1"/>
    </source>
</evidence>
<reference evidence="1" key="1">
    <citation type="journal article" date="2020" name="bioRxiv">
        <title>Hybrid origin of Populus tomentosa Carr. identified through genome sequencing and phylogenomic analysis.</title>
        <authorList>
            <person name="An X."/>
            <person name="Gao K."/>
            <person name="Chen Z."/>
            <person name="Li J."/>
            <person name="Yang X."/>
            <person name="Yang X."/>
            <person name="Zhou J."/>
            <person name="Guo T."/>
            <person name="Zhao T."/>
            <person name="Huang S."/>
            <person name="Miao D."/>
            <person name="Khan W.U."/>
            <person name="Rao P."/>
            <person name="Ye M."/>
            <person name="Lei B."/>
            <person name="Liao W."/>
            <person name="Wang J."/>
            <person name="Ji L."/>
            <person name="Li Y."/>
            <person name="Guo B."/>
            <person name="Mustafa N.S."/>
            <person name="Li S."/>
            <person name="Yun Q."/>
            <person name="Keller S.R."/>
            <person name="Mao J."/>
            <person name="Zhang R."/>
            <person name="Strauss S.H."/>
        </authorList>
    </citation>
    <scope>NUCLEOTIDE SEQUENCE</scope>
    <source>
        <strain evidence="1">GM15</strain>
        <tissue evidence="1">Leaf</tissue>
    </source>
</reference>
<dbReference type="OrthoDB" id="2107747at2759"/>
<evidence type="ECO:0000313" key="2">
    <source>
        <dbReference type="Proteomes" id="UP000886885"/>
    </source>
</evidence>
<dbReference type="Proteomes" id="UP000886885">
    <property type="component" value="Chromosome 12D"/>
</dbReference>
<keyword evidence="2" id="KW-1185">Reference proteome</keyword>
<accession>A0A8X7YLR4</accession>
<protein>
    <recommendedName>
        <fullName evidence="3">Protein PHLOEM PROTEIN 2-LIKE A9-like</fullName>
    </recommendedName>
</protein>
<dbReference type="Pfam" id="PF14299">
    <property type="entry name" value="PP2"/>
    <property type="match status" value="1"/>
</dbReference>
<dbReference type="AlphaFoldDB" id="A0A8X7YLR4"/>
<organism evidence="1 2">
    <name type="scientific">Populus tomentosa</name>
    <name type="common">Chinese white poplar</name>
    <dbReference type="NCBI Taxonomy" id="118781"/>
    <lineage>
        <taxon>Eukaryota</taxon>
        <taxon>Viridiplantae</taxon>
        <taxon>Streptophyta</taxon>
        <taxon>Embryophyta</taxon>
        <taxon>Tracheophyta</taxon>
        <taxon>Spermatophyta</taxon>
        <taxon>Magnoliopsida</taxon>
        <taxon>eudicotyledons</taxon>
        <taxon>Gunneridae</taxon>
        <taxon>Pentapetalae</taxon>
        <taxon>rosids</taxon>
        <taxon>fabids</taxon>
        <taxon>Malpighiales</taxon>
        <taxon>Salicaceae</taxon>
        <taxon>Saliceae</taxon>
        <taxon>Populus</taxon>
    </lineage>
</organism>
<dbReference type="EMBL" id="JAAWWB010000024">
    <property type="protein sequence ID" value="KAG6753374.1"/>
    <property type="molecule type" value="Genomic_DNA"/>
</dbReference>
<dbReference type="InterPro" id="IPR025886">
    <property type="entry name" value="PP2-like"/>
</dbReference>
<dbReference type="PANTHER" id="PTHR32278:SF2">
    <property type="entry name" value="PROTEIN PHLOEM PROTEIN 2-LIKE A9"/>
    <property type="match status" value="1"/>
</dbReference>
<comment type="caution">
    <text evidence="1">The sequence shown here is derived from an EMBL/GenBank/DDBJ whole genome shotgun (WGS) entry which is preliminary data.</text>
</comment>
<evidence type="ECO:0008006" key="3">
    <source>
        <dbReference type="Google" id="ProtNLM"/>
    </source>
</evidence>